<dbReference type="InterPro" id="IPR036388">
    <property type="entry name" value="WH-like_DNA-bd_sf"/>
</dbReference>
<dbReference type="Pfam" id="PF15915">
    <property type="entry name" value="BAT"/>
    <property type="match status" value="1"/>
</dbReference>
<dbReference type="AlphaFoldDB" id="A0A6B0T0P4"/>
<dbReference type="PROSITE" id="PS50113">
    <property type="entry name" value="PAC"/>
    <property type="match status" value="2"/>
</dbReference>
<name>A0A6B0T0P4_9EURY</name>
<dbReference type="Pfam" id="PF08448">
    <property type="entry name" value="PAS_4"/>
    <property type="match status" value="1"/>
</dbReference>
<dbReference type="Gene3D" id="3.30.450.40">
    <property type="match status" value="2"/>
</dbReference>
<accession>A0A6B0T0P4</accession>
<dbReference type="SUPFAM" id="SSF55785">
    <property type="entry name" value="PYP-like sensor domain (PAS domain)"/>
    <property type="match status" value="3"/>
</dbReference>
<feature type="domain" description="PAS" evidence="3">
    <location>
        <begin position="437"/>
        <end position="483"/>
    </location>
</feature>
<dbReference type="InterPro" id="IPR031803">
    <property type="entry name" value="BAT_GAF/HTH-assoc"/>
</dbReference>
<keyword evidence="6" id="KW-1185">Reference proteome</keyword>
<sequence>MTETEPTAARGSSVPEPVLRAGLQGRTDEAVIGLTADGTVSSWSAGARALTGSRVADAEGTPVSSVLPGLFPDRSSLDTALETAGADGRAVVEGWCRRDSGENFWASGVMTAVEDGEGFALLLRDCTEQRQTAGERKLLADVTRRIAQADSYIEGIRTAIVEVCDHTEWAYGEAWAPAEGDDRLEYVTGHAADRTLEPFLDESEAVTFGYGEGLPGRVYASGESEWIPDTSDQPRDVFRRTALAEEVGLRAALGVPITTEDGVVAVLTFFLRDHRDPDDSLASVVSAVAADLGGLVARMQTEEELDRERALLGRVFTTSPVGLIVTDTDGEIVRSNLQASEILCGGESSLVGRTFDGLDGEFLHPDGSAVDPEEFPVARALDTGATVGDMEVELRDEDGESRWVLLSATPIHGDGGDVERVTVVVEDITTRREREQSLRAFREAIEQAGHSIYFTDSDGTIEYVNPTFEEVTGYSAEEAVGRTPHILNSGEHDEQFFAELWETIQAGEVWTGEVTNEHKSGDRYVVNQTIAPITDETGGIERFVAINDDITEQKRREQTVRRQRNSLQRIRQIIESLRPINRELTRAGTRQEIDQVICEQLAASDAYLFAWIGDHNQATEEITPREWAGVESEFVQDLDLTLDDAELGTNPFQQAVTSSEIQAIQEVPTDPAGQDRRDRAIEYGFQSVAAIPITYGETVLGIIGVYSARPDAFDRYEQGLLRELGERIGHAINAAENKQLLHTDTVVELEFEIGVADSPLVSVTEQLDCRLSLNNLTPTTEAGYLCYVDVDGVAPEELLDIVGSAPSVESTRVVRARGQTGIVELRVKTGPLTALFEHGATISSFEAADGSGRLVGETTPQSDAQSMIETLQGTYRETTFVAKRTRTQESTTLTMTKNAVEAELTDRQREVLGLAYHGGYFESPRDSTGDELADALGISSPTFYQHVRKAIRKILALLIENEQLEPTQSPVSP</sequence>
<feature type="domain" description="PAC" evidence="4">
    <location>
        <begin position="388"/>
        <end position="440"/>
    </location>
</feature>
<dbReference type="CDD" id="cd00130">
    <property type="entry name" value="PAS"/>
    <property type="match status" value="3"/>
</dbReference>
<dbReference type="PANTHER" id="PTHR44757">
    <property type="entry name" value="DIGUANYLATE CYCLASE DGCP"/>
    <property type="match status" value="1"/>
</dbReference>
<dbReference type="SUPFAM" id="SSF88659">
    <property type="entry name" value="Sigma3 and sigma4 domains of RNA polymerase sigma factors"/>
    <property type="match status" value="1"/>
</dbReference>
<dbReference type="SMART" id="SM00065">
    <property type="entry name" value="GAF"/>
    <property type="match status" value="2"/>
</dbReference>
<dbReference type="SMART" id="SM00086">
    <property type="entry name" value="PAC"/>
    <property type="match status" value="2"/>
</dbReference>
<evidence type="ECO:0000256" key="1">
    <source>
        <dbReference type="ARBA" id="ARBA00023015"/>
    </source>
</evidence>
<dbReference type="Gene3D" id="3.30.450.20">
    <property type="entry name" value="PAS domain"/>
    <property type="match status" value="3"/>
</dbReference>
<dbReference type="EMBL" id="WUUT01000002">
    <property type="protein sequence ID" value="MXR51435.1"/>
    <property type="molecule type" value="Genomic_DNA"/>
</dbReference>
<dbReference type="InterPro" id="IPR013324">
    <property type="entry name" value="RNA_pol_sigma_r3/r4-like"/>
</dbReference>
<feature type="domain" description="PAC" evidence="4">
    <location>
        <begin position="510"/>
        <end position="562"/>
    </location>
</feature>
<organism evidence="5 6">
    <name type="scientific">Halovenus carboxidivorans</name>
    <dbReference type="NCBI Taxonomy" id="2692199"/>
    <lineage>
        <taxon>Archaea</taxon>
        <taxon>Methanobacteriati</taxon>
        <taxon>Methanobacteriota</taxon>
        <taxon>Stenosarchaea group</taxon>
        <taxon>Halobacteria</taxon>
        <taxon>Halobacteriales</taxon>
        <taxon>Haloarculaceae</taxon>
        <taxon>Halovenus</taxon>
    </lineage>
</organism>
<dbReference type="Gene3D" id="1.10.10.10">
    <property type="entry name" value="Winged helix-like DNA-binding domain superfamily/Winged helix DNA-binding domain"/>
    <property type="match status" value="1"/>
</dbReference>
<keyword evidence="2" id="KW-0804">Transcription</keyword>
<dbReference type="Proteomes" id="UP000466535">
    <property type="component" value="Unassembled WGS sequence"/>
</dbReference>
<dbReference type="InterPro" id="IPR029016">
    <property type="entry name" value="GAF-like_dom_sf"/>
</dbReference>
<dbReference type="SUPFAM" id="SSF55781">
    <property type="entry name" value="GAF domain-like"/>
    <property type="match status" value="2"/>
</dbReference>
<evidence type="ECO:0000313" key="6">
    <source>
        <dbReference type="Proteomes" id="UP000466535"/>
    </source>
</evidence>
<proteinExistence type="predicted"/>
<dbReference type="Pfam" id="PF04967">
    <property type="entry name" value="HTH_10"/>
    <property type="match status" value="1"/>
</dbReference>
<evidence type="ECO:0000259" key="3">
    <source>
        <dbReference type="PROSITE" id="PS50112"/>
    </source>
</evidence>
<feature type="domain" description="PAS" evidence="3">
    <location>
        <begin position="308"/>
        <end position="384"/>
    </location>
</feature>
<dbReference type="PANTHER" id="PTHR44757:SF2">
    <property type="entry name" value="BIOFILM ARCHITECTURE MAINTENANCE PROTEIN MBAA"/>
    <property type="match status" value="1"/>
</dbReference>
<dbReference type="InterPro" id="IPR001610">
    <property type="entry name" value="PAC"/>
</dbReference>
<dbReference type="Pfam" id="PF13185">
    <property type="entry name" value="GAF_2"/>
    <property type="match status" value="2"/>
</dbReference>
<protein>
    <submittedName>
        <fullName evidence="5">PAS domain S-box protein</fullName>
    </submittedName>
</protein>
<reference evidence="5 6" key="1">
    <citation type="submission" date="2019-12" db="EMBL/GenBank/DDBJ databases">
        <title>Isolation and characterization of three novel carbon monoxide-oxidizing members of Halobacteria from salione crusts and soils.</title>
        <authorList>
            <person name="Myers M.R."/>
            <person name="King G.M."/>
        </authorList>
    </citation>
    <scope>NUCLEOTIDE SEQUENCE [LARGE SCALE GENOMIC DNA]</scope>
    <source>
        <strain evidence="5 6">WSH3</strain>
    </source>
</reference>
<dbReference type="SMART" id="SM00091">
    <property type="entry name" value="PAS"/>
    <property type="match status" value="3"/>
</dbReference>
<evidence type="ECO:0000259" key="4">
    <source>
        <dbReference type="PROSITE" id="PS50113"/>
    </source>
</evidence>
<dbReference type="Pfam" id="PF13426">
    <property type="entry name" value="PAS_9"/>
    <property type="match status" value="2"/>
</dbReference>
<dbReference type="InterPro" id="IPR000014">
    <property type="entry name" value="PAS"/>
</dbReference>
<evidence type="ECO:0000313" key="5">
    <source>
        <dbReference type="EMBL" id="MXR51435.1"/>
    </source>
</evidence>
<dbReference type="NCBIfam" id="TIGR00229">
    <property type="entry name" value="sensory_box"/>
    <property type="match status" value="2"/>
</dbReference>
<comment type="caution">
    <text evidence="5">The sequence shown here is derived from an EMBL/GenBank/DDBJ whole genome shotgun (WGS) entry which is preliminary data.</text>
</comment>
<dbReference type="InterPro" id="IPR013656">
    <property type="entry name" value="PAS_4"/>
</dbReference>
<dbReference type="PROSITE" id="PS50112">
    <property type="entry name" value="PAS"/>
    <property type="match status" value="2"/>
</dbReference>
<dbReference type="InterPro" id="IPR000700">
    <property type="entry name" value="PAS-assoc_C"/>
</dbReference>
<evidence type="ECO:0000256" key="2">
    <source>
        <dbReference type="ARBA" id="ARBA00023163"/>
    </source>
</evidence>
<dbReference type="InterPro" id="IPR035965">
    <property type="entry name" value="PAS-like_dom_sf"/>
</dbReference>
<keyword evidence="1" id="KW-0805">Transcription regulation</keyword>
<dbReference type="InterPro" id="IPR003018">
    <property type="entry name" value="GAF"/>
</dbReference>
<gene>
    <name evidence="5" type="ORF">GRX03_07440</name>
</gene>
<dbReference type="RefSeq" id="WP_159763565.1">
    <property type="nucleotide sequence ID" value="NZ_WUUT01000002.1"/>
</dbReference>
<dbReference type="InterPro" id="IPR052155">
    <property type="entry name" value="Biofilm_reg_signaling"/>
</dbReference>
<dbReference type="InterPro" id="IPR007050">
    <property type="entry name" value="HTH_bacterioopsin"/>
</dbReference>
<dbReference type="OrthoDB" id="106505at2157"/>